<evidence type="ECO:0000256" key="1">
    <source>
        <dbReference type="SAM" id="MobiDB-lite"/>
    </source>
</evidence>
<evidence type="ECO:0000313" key="2">
    <source>
        <dbReference type="EMBL" id="ACE03049.1"/>
    </source>
</evidence>
<organism evidence="2">
    <name type="scientific">Chlorobium phaeobacteroides (strain BS1)</name>
    <dbReference type="NCBI Taxonomy" id="331678"/>
    <lineage>
        <taxon>Bacteria</taxon>
        <taxon>Pseudomonadati</taxon>
        <taxon>Chlorobiota</taxon>
        <taxon>Chlorobiia</taxon>
        <taxon>Chlorobiales</taxon>
        <taxon>Chlorobiaceae</taxon>
        <taxon>Chlorobium/Pelodictyon group</taxon>
        <taxon>Chlorobium</taxon>
    </lineage>
</organism>
<name>B3EJY1_CHLPB</name>
<feature type="region of interest" description="Disordered" evidence="1">
    <location>
        <begin position="1"/>
        <end position="25"/>
    </location>
</feature>
<dbReference type="KEGG" id="cpb:Cphamn1_0062"/>
<feature type="compositionally biased region" description="Basic and acidic residues" evidence="1">
    <location>
        <begin position="13"/>
        <end position="24"/>
    </location>
</feature>
<reference evidence="2" key="1">
    <citation type="submission" date="2008-06" db="EMBL/GenBank/DDBJ databases">
        <title>Complete sequence of Chlorobium phaeobacteroides BS1.</title>
        <authorList>
            <consortium name="US DOE Joint Genome Institute"/>
            <person name="Lucas S."/>
            <person name="Copeland A."/>
            <person name="Lapidus A."/>
            <person name="Glavina del Rio T."/>
            <person name="Dalin E."/>
            <person name="Tice H."/>
            <person name="Bruce D."/>
            <person name="Goodwin L."/>
            <person name="Pitluck S."/>
            <person name="Schmutz J."/>
            <person name="Larimer F."/>
            <person name="Land M."/>
            <person name="Hauser L."/>
            <person name="Kyrpides N."/>
            <person name="Ovchinnikova G."/>
            <person name="Li T."/>
            <person name="Liu Z."/>
            <person name="Zhao F."/>
            <person name="Overmann J."/>
            <person name="Bryant D.A."/>
            <person name="Richardson P."/>
        </authorList>
    </citation>
    <scope>NUCLEOTIDE SEQUENCE [LARGE SCALE GENOMIC DNA]</scope>
    <source>
        <strain evidence="2">BS1</strain>
    </source>
</reference>
<dbReference type="EMBL" id="CP001101">
    <property type="protein sequence ID" value="ACE03049.1"/>
    <property type="molecule type" value="Genomic_DNA"/>
</dbReference>
<proteinExistence type="predicted"/>
<accession>B3EJY1</accession>
<dbReference type="AlphaFoldDB" id="B3EJY1"/>
<gene>
    <name evidence="2" type="ordered locus">Cphamn1_0062</name>
</gene>
<sequence>MEVSYMKGLASHHGPESCLDRQQWDGEALTGENTGVLMSSENTTNRRLTLYYGGESNIVHPEKARNGRLRWSQRTAACVEIHYTEIGRPGKPLGQRQKTEGKCQ</sequence>
<dbReference type="HOGENOM" id="CLU_177582_0_0_10"/>
<protein>
    <submittedName>
        <fullName evidence="2">Uncharacterized protein</fullName>
    </submittedName>
</protein>